<keyword evidence="4" id="KW-1185">Reference proteome</keyword>
<reference evidence="2 4" key="1">
    <citation type="journal article" date="2016" name="Mol. Biol. Evol.">
        <title>Comparative Genomics of Early-Diverging Mushroom-Forming Fungi Provides Insights into the Origins of Lignocellulose Decay Capabilities.</title>
        <authorList>
            <person name="Nagy L.G."/>
            <person name="Riley R."/>
            <person name="Tritt A."/>
            <person name="Adam C."/>
            <person name="Daum C."/>
            <person name="Floudas D."/>
            <person name="Sun H."/>
            <person name="Yadav J.S."/>
            <person name="Pangilinan J."/>
            <person name="Larsson K.H."/>
            <person name="Matsuura K."/>
            <person name="Barry K."/>
            <person name="Labutti K."/>
            <person name="Kuo R."/>
            <person name="Ohm R.A."/>
            <person name="Bhattacharya S.S."/>
            <person name="Shirouzu T."/>
            <person name="Yoshinaga Y."/>
            <person name="Martin F.M."/>
            <person name="Grigoriev I.V."/>
            <person name="Hibbett D.S."/>
        </authorList>
    </citation>
    <scope>NUCLEOTIDE SEQUENCE [LARGE SCALE GENOMIC DNA]</scope>
    <source>
        <strain evidence="2 4">CBS 109695</strain>
    </source>
</reference>
<sequence length="243" mass="25418">MEPTLLASNLSMLALLALLPALASAQTIYPATSVNVQSNLPTSSNRSTVFQVQTSKKHWTVPSAPSIDLASGPVGWRIDGNAASEIFYNYTLIEDFAGWAIPVNGPSAESDLEVAFTVNTSYAASPSSVKLTTTPQVIPVTQTLLIKNLYCSDSQNFTAEIVLTNGTTSSETGIDVLQFTLPAGAANVTITNNDIPGPTEFGLVVVLYYGTGGLTASVGSDSEDAPSVNAVSAITLNYCDDDD</sequence>
<dbReference type="Proteomes" id="UP000076532">
    <property type="component" value="Unassembled WGS sequence"/>
</dbReference>
<feature type="chain" id="PRO_5007997465" evidence="1">
    <location>
        <begin position="26"/>
        <end position="243"/>
    </location>
</feature>
<dbReference type="EMBL" id="KV417606">
    <property type="protein sequence ID" value="KZP15281.1"/>
    <property type="molecule type" value="Genomic_DNA"/>
</dbReference>
<name>A0A167TDH1_9AGAM</name>
<evidence type="ECO:0000256" key="1">
    <source>
        <dbReference type="SAM" id="SignalP"/>
    </source>
</evidence>
<dbReference type="OrthoDB" id="3310801at2759"/>
<organism evidence="2 4">
    <name type="scientific">Athelia psychrophila</name>
    <dbReference type="NCBI Taxonomy" id="1759441"/>
    <lineage>
        <taxon>Eukaryota</taxon>
        <taxon>Fungi</taxon>
        <taxon>Dikarya</taxon>
        <taxon>Basidiomycota</taxon>
        <taxon>Agaricomycotina</taxon>
        <taxon>Agaricomycetes</taxon>
        <taxon>Agaricomycetidae</taxon>
        <taxon>Atheliales</taxon>
        <taxon>Atheliaceae</taxon>
        <taxon>Athelia</taxon>
    </lineage>
</organism>
<proteinExistence type="predicted"/>
<evidence type="ECO:0000313" key="4">
    <source>
        <dbReference type="Proteomes" id="UP000076532"/>
    </source>
</evidence>
<feature type="signal peptide" evidence="1">
    <location>
        <begin position="1"/>
        <end position="25"/>
    </location>
</feature>
<gene>
    <name evidence="3" type="ORF">FIBSPDRAFT_1048218</name>
    <name evidence="2" type="ORF">FIBSPDRAFT_1055623</name>
</gene>
<evidence type="ECO:0000313" key="2">
    <source>
        <dbReference type="EMBL" id="KZP02823.1"/>
    </source>
</evidence>
<keyword evidence="1" id="KW-0732">Signal</keyword>
<accession>A0A167TDH1</accession>
<dbReference type="AlphaFoldDB" id="A0A167TDH1"/>
<protein>
    <submittedName>
        <fullName evidence="2">Uncharacterized protein</fullName>
    </submittedName>
</protein>
<dbReference type="EMBL" id="KV418282">
    <property type="protein sequence ID" value="KZP02823.1"/>
    <property type="molecule type" value="Genomic_DNA"/>
</dbReference>
<evidence type="ECO:0000313" key="3">
    <source>
        <dbReference type="EMBL" id="KZP15281.1"/>
    </source>
</evidence>